<name>A0A915AK24_PARUN</name>
<evidence type="ECO:0000313" key="2">
    <source>
        <dbReference type="WBParaSite" id="PgR009X_g234_t04"/>
    </source>
</evidence>
<sequence>MEIPSFHDQYLASLKSCLRNMHSCTSCSPKCMSGGKRKSATCGVSIDERGTTPADRLAVCFVEFQVIIDRFDVMRRVISLPKMNTYARLRC</sequence>
<dbReference type="WBParaSite" id="PgR009X_g234_t04">
    <property type="protein sequence ID" value="PgR009X_g234_t04"/>
    <property type="gene ID" value="PgR009X_g234"/>
</dbReference>
<accession>A0A915AK24</accession>
<keyword evidence="1" id="KW-1185">Reference proteome</keyword>
<evidence type="ECO:0000313" key="1">
    <source>
        <dbReference type="Proteomes" id="UP000887569"/>
    </source>
</evidence>
<dbReference type="AlphaFoldDB" id="A0A915AK24"/>
<organism evidence="1 2">
    <name type="scientific">Parascaris univalens</name>
    <name type="common">Nematode worm</name>
    <dbReference type="NCBI Taxonomy" id="6257"/>
    <lineage>
        <taxon>Eukaryota</taxon>
        <taxon>Metazoa</taxon>
        <taxon>Ecdysozoa</taxon>
        <taxon>Nematoda</taxon>
        <taxon>Chromadorea</taxon>
        <taxon>Rhabditida</taxon>
        <taxon>Spirurina</taxon>
        <taxon>Ascaridomorpha</taxon>
        <taxon>Ascaridoidea</taxon>
        <taxon>Ascarididae</taxon>
        <taxon>Parascaris</taxon>
    </lineage>
</organism>
<dbReference type="Proteomes" id="UP000887569">
    <property type="component" value="Unplaced"/>
</dbReference>
<protein>
    <submittedName>
        <fullName evidence="2">Uncharacterized protein</fullName>
    </submittedName>
</protein>
<proteinExistence type="predicted"/>
<reference evidence="2" key="1">
    <citation type="submission" date="2022-11" db="UniProtKB">
        <authorList>
            <consortium name="WormBaseParasite"/>
        </authorList>
    </citation>
    <scope>IDENTIFICATION</scope>
</reference>